<dbReference type="OrthoDB" id="7701713at2759"/>
<dbReference type="PANTHER" id="PTHR12243">
    <property type="entry name" value="MADF DOMAIN TRANSCRIPTION FACTOR"/>
    <property type="match status" value="1"/>
</dbReference>
<dbReference type="InterPro" id="IPR006578">
    <property type="entry name" value="MADF-dom"/>
</dbReference>
<comment type="caution">
    <text evidence="3">The sequence shown here is derived from an EMBL/GenBank/DDBJ whole genome shotgun (WGS) entry which is preliminary data.</text>
</comment>
<evidence type="ECO:0000313" key="4">
    <source>
        <dbReference type="Proteomes" id="UP000786811"/>
    </source>
</evidence>
<dbReference type="AlphaFoldDB" id="A0A8J2EAY8"/>
<reference evidence="3" key="1">
    <citation type="submission" date="2021-04" db="EMBL/GenBank/DDBJ databases">
        <authorList>
            <person name="Chebbi M.A.C M."/>
        </authorList>
    </citation>
    <scope>NUCLEOTIDE SEQUENCE</scope>
</reference>
<feature type="domain" description="MADF" evidence="2">
    <location>
        <begin position="124"/>
        <end position="227"/>
    </location>
</feature>
<dbReference type="Proteomes" id="UP000786811">
    <property type="component" value="Unassembled WGS sequence"/>
</dbReference>
<proteinExistence type="predicted"/>
<dbReference type="InterPro" id="IPR039353">
    <property type="entry name" value="TF_Adf1"/>
</dbReference>
<feature type="region of interest" description="Disordered" evidence="1">
    <location>
        <begin position="82"/>
        <end position="112"/>
    </location>
</feature>
<dbReference type="PANTHER" id="PTHR12243:SF67">
    <property type="entry name" value="COREPRESSOR OF PANGOLIN, ISOFORM A-RELATED"/>
    <property type="match status" value="1"/>
</dbReference>
<dbReference type="GO" id="GO:0005634">
    <property type="term" value="C:nucleus"/>
    <property type="evidence" value="ECO:0007669"/>
    <property type="project" value="TreeGrafter"/>
</dbReference>
<sequence length="469" mass="52796">MNLPITEHMRNRKTLQQIQVVYTCGVCNIIVEIIETHSCIESYGKIYLDDNNYFYPMTDTGAIIRRSLLNDGTEAVVEDVDKENQNPNVSGKKNSLKKAIPSKSPKRPVSTKRSEKLDDIDIELLILEVEKRIPLWNFTIPIEQRSRETVSNLWEEVSTALNGIQNIKNFILGKISGPDAKKKFKSLRDVYRRIVHAEQLPSGSGRVNQKEKWKFYAQMEFLRDTCLVRPTSSNVSRVVEGEHDENECDQSIDLSEIIEEQVNEESSQTFDVQPNKKPKRRSTKDDDTIIILNRIADAIAKEEPAPVLPQAPQIDVDGFLIGIGTAPSALKKSQNSFRIQIQVVYTCGVCNIIVEIIETHSCIESYGKIYLDDNNYFYPMTDTGAIIRRSLLNDGTEAVVEDVDKENQNPNIEVRFGPEVPNLMALSGKWQSRGMGLGSGRVGESTELKMRATSAPGGLRNESIYGQPS</sequence>
<accession>A0A8J2EAY8</accession>
<protein>
    <recommendedName>
        <fullName evidence="2">MADF domain-containing protein</fullName>
    </recommendedName>
</protein>
<dbReference type="PROSITE" id="PS51029">
    <property type="entry name" value="MADF"/>
    <property type="match status" value="1"/>
</dbReference>
<name>A0A8J2EAY8_COTCN</name>
<dbReference type="Pfam" id="PF10545">
    <property type="entry name" value="MADF_DNA_bdg"/>
    <property type="match status" value="1"/>
</dbReference>
<evidence type="ECO:0000259" key="2">
    <source>
        <dbReference type="PROSITE" id="PS51029"/>
    </source>
</evidence>
<evidence type="ECO:0000313" key="3">
    <source>
        <dbReference type="EMBL" id="CAG5073932.1"/>
    </source>
</evidence>
<dbReference type="GO" id="GO:0005667">
    <property type="term" value="C:transcription regulator complex"/>
    <property type="evidence" value="ECO:0007669"/>
    <property type="project" value="TreeGrafter"/>
</dbReference>
<dbReference type="SMART" id="SM00595">
    <property type="entry name" value="MADF"/>
    <property type="match status" value="1"/>
</dbReference>
<feature type="region of interest" description="Disordered" evidence="1">
    <location>
        <begin position="441"/>
        <end position="469"/>
    </location>
</feature>
<feature type="region of interest" description="Disordered" evidence="1">
    <location>
        <begin position="264"/>
        <end position="283"/>
    </location>
</feature>
<keyword evidence="4" id="KW-1185">Reference proteome</keyword>
<dbReference type="GO" id="GO:0006357">
    <property type="term" value="P:regulation of transcription by RNA polymerase II"/>
    <property type="evidence" value="ECO:0007669"/>
    <property type="project" value="TreeGrafter"/>
</dbReference>
<evidence type="ECO:0000256" key="1">
    <source>
        <dbReference type="SAM" id="MobiDB-lite"/>
    </source>
</evidence>
<organism evidence="3 4">
    <name type="scientific">Cotesia congregata</name>
    <name type="common">Parasitoid wasp</name>
    <name type="synonym">Apanteles congregatus</name>
    <dbReference type="NCBI Taxonomy" id="51543"/>
    <lineage>
        <taxon>Eukaryota</taxon>
        <taxon>Metazoa</taxon>
        <taxon>Ecdysozoa</taxon>
        <taxon>Arthropoda</taxon>
        <taxon>Hexapoda</taxon>
        <taxon>Insecta</taxon>
        <taxon>Pterygota</taxon>
        <taxon>Neoptera</taxon>
        <taxon>Endopterygota</taxon>
        <taxon>Hymenoptera</taxon>
        <taxon>Apocrita</taxon>
        <taxon>Ichneumonoidea</taxon>
        <taxon>Braconidae</taxon>
        <taxon>Microgastrinae</taxon>
        <taxon>Cotesia</taxon>
    </lineage>
</organism>
<dbReference type="EMBL" id="CAJNRD030001114">
    <property type="protein sequence ID" value="CAG5073932.1"/>
    <property type="molecule type" value="Genomic_DNA"/>
</dbReference>
<gene>
    <name evidence="3" type="ORF">HICCMSTLAB_LOCUS704</name>
</gene>